<gene>
    <name evidence="2" type="ORF">SAMN04490355_105421</name>
</gene>
<dbReference type="InterPro" id="IPR024529">
    <property type="entry name" value="ECF_trnsprt_substrate-spec"/>
</dbReference>
<name>A0A1I4NY78_9FIRM</name>
<protein>
    <recommendedName>
        <fullName evidence="4">ECF transporter S component</fullName>
    </recommendedName>
</protein>
<evidence type="ECO:0008006" key="4">
    <source>
        <dbReference type="Google" id="ProtNLM"/>
    </source>
</evidence>
<keyword evidence="1" id="KW-1133">Transmembrane helix</keyword>
<sequence length="171" mass="18661">MHQKVVRTALLLALMIVLQSLRLLVPVPPFISMFVVGSAINACLLIALEVTGSKAALGMAVLAPIVAFFQQALPLPVFILPVAFTNMAYVLIYQMTLSYNRWLAILLSSIGRMLILYFSSSWAFSIVALPEKQATILKALMSWPQLVTGIIGGILCMLLLKRLASTINRSA</sequence>
<dbReference type="STRING" id="1123291.SAMN04490355_105421"/>
<dbReference type="AlphaFoldDB" id="A0A1I4NY78"/>
<feature type="transmembrane region" description="Helical" evidence="1">
    <location>
        <begin position="78"/>
        <end position="95"/>
    </location>
</feature>
<organism evidence="2 3">
    <name type="scientific">Pelosinus propionicus DSM 13327</name>
    <dbReference type="NCBI Taxonomy" id="1123291"/>
    <lineage>
        <taxon>Bacteria</taxon>
        <taxon>Bacillati</taxon>
        <taxon>Bacillota</taxon>
        <taxon>Negativicutes</taxon>
        <taxon>Selenomonadales</taxon>
        <taxon>Sporomusaceae</taxon>
        <taxon>Pelosinus</taxon>
    </lineage>
</organism>
<dbReference type="OrthoDB" id="1682230at2"/>
<feature type="transmembrane region" description="Helical" evidence="1">
    <location>
        <begin position="141"/>
        <end position="160"/>
    </location>
</feature>
<proteinExistence type="predicted"/>
<evidence type="ECO:0000313" key="3">
    <source>
        <dbReference type="Proteomes" id="UP000199520"/>
    </source>
</evidence>
<keyword evidence="3" id="KW-1185">Reference proteome</keyword>
<keyword evidence="1" id="KW-0472">Membrane</keyword>
<feature type="transmembrane region" description="Helical" evidence="1">
    <location>
        <begin position="55"/>
        <end position="72"/>
    </location>
</feature>
<evidence type="ECO:0000256" key="1">
    <source>
        <dbReference type="SAM" id="Phobius"/>
    </source>
</evidence>
<dbReference type="EMBL" id="FOTS01000054">
    <property type="protein sequence ID" value="SFM20260.1"/>
    <property type="molecule type" value="Genomic_DNA"/>
</dbReference>
<reference evidence="3" key="1">
    <citation type="submission" date="2016-10" db="EMBL/GenBank/DDBJ databases">
        <authorList>
            <person name="Varghese N."/>
            <person name="Submissions S."/>
        </authorList>
    </citation>
    <scope>NUCLEOTIDE SEQUENCE [LARGE SCALE GENOMIC DNA]</scope>
    <source>
        <strain evidence="3">DSM 13327</strain>
    </source>
</reference>
<dbReference type="Pfam" id="PF12822">
    <property type="entry name" value="ECF_trnsprt"/>
    <property type="match status" value="1"/>
</dbReference>
<keyword evidence="1" id="KW-0812">Transmembrane</keyword>
<dbReference type="Proteomes" id="UP000199520">
    <property type="component" value="Unassembled WGS sequence"/>
</dbReference>
<accession>A0A1I4NY78</accession>
<dbReference type="RefSeq" id="WP_090942551.1">
    <property type="nucleotide sequence ID" value="NZ_FOTS01000054.1"/>
</dbReference>
<feature type="transmembrane region" description="Helical" evidence="1">
    <location>
        <begin position="102"/>
        <end position="129"/>
    </location>
</feature>
<evidence type="ECO:0000313" key="2">
    <source>
        <dbReference type="EMBL" id="SFM20260.1"/>
    </source>
</evidence>